<name>A0AA40I5F5_CNENI</name>
<keyword evidence="2" id="KW-1185">Reference proteome</keyword>
<reference evidence="1" key="1">
    <citation type="submission" date="2023-06" db="EMBL/GenBank/DDBJ databases">
        <title>Reference genome for the Northern bat (Eptesicus nilssonii), a most northern bat species.</title>
        <authorList>
            <person name="Laine V.N."/>
            <person name="Pulliainen A.T."/>
            <person name="Lilley T.M."/>
        </authorList>
    </citation>
    <scope>NUCLEOTIDE SEQUENCE</scope>
    <source>
        <strain evidence="1">BLF_Eptnil</strain>
        <tissue evidence="1">Kidney</tissue>
    </source>
</reference>
<evidence type="ECO:0000313" key="1">
    <source>
        <dbReference type="EMBL" id="KAK1343388.1"/>
    </source>
</evidence>
<gene>
    <name evidence="1" type="ORF">QTO34_016168</name>
</gene>
<dbReference type="AlphaFoldDB" id="A0AA40I5F5"/>
<dbReference type="EMBL" id="JAULJE010000005">
    <property type="protein sequence ID" value="KAK1343388.1"/>
    <property type="molecule type" value="Genomic_DNA"/>
</dbReference>
<comment type="caution">
    <text evidence="1">The sequence shown here is derived from an EMBL/GenBank/DDBJ whole genome shotgun (WGS) entry which is preliminary data.</text>
</comment>
<accession>A0AA40I5F5</accession>
<dbReference type="Proteomes" id="UP001177744">
    <property type="component" value="Unassembled WGS sequence"/>
</dbReference>
<sequence length="138" mass="15373">MQAVWPGYLVTKVDTDLGTMPGCTITCFRPPTPTLQPRDAQEGMCIVALWVTEMLLSRLPYTMALLPDLRQSYSFTWPWRDLGALPPPLTGHCPGPAKLLQPCFQPGLWSKPGFRVILTSARAICPVPTICQWIIYVS</sequence>
<proteinExistence type="predicted"/>
<organism evidence="1 2">
    <name type="scientific">Cnephaeus nilssonii</name>
    <name type="common">Northern bat</name>
    <name type="synonym">Eptesicus nilssonii</name>
    <dbReference type="NCBI Taxonomy" id="3371016"/>
    <lineage>
        <taxon>Eukaryota</taxon>
        <taxon>Metazoa</taxon>
        <taxon>Chordata</taxon>
        <taxon>Craniata</taxon>
        <taxon>Vertebrata</taxon>
        <taxon>Euteleostomi</taxon>
        <taxon>Mammalia</taxon>
        <taxon>Eutheria</taxon>
        <taxon>Laurasiatheria</taxon>
        <taxon>Chiroptera</taxon>
        <taxon>Yangochiroptera</taxon>
        <taxon>Vespertilionidae</taxon>
        <taxon>Cnephaeus</taxon>
    </lineage>
</organism>
<evidence type="ECO:0000313" key="2">
    <source>
        <dbReference type="Proteomes" id="UP001177744"/>
    </source>
</evidence>
<protein>
    <submittedName>
        <fullName evidence="1">Uncharacterized protein</fullName>
    </submittedName>
</protein>